<gene>
    <name evidence="2" type="ORF">F5147DRAFT_585027</name>
</gene>
<dbReference type="Pfam" id="PF17667">
    <property type="entry name" value="Pkinase_fungal"/>
    <property type="match status" value="1"/>
</dbReference>
<dbReference type="AlphaFoldDB" id="A0A9P7JP21"/>
<evidence type="ECO:0000259" key="1">
    <source>
        <dbReference type="Pfam" id="PF17667"/>
    </source>
</evidence>
<proteinExistence type="predicted"/>
<protein>
    <recommendedName>
        <fullName evidence="1">Fungal-type protein kinase domain-containing protein</fullName>
    </recommendedName>
</protein>
<feature type="domain" description="Fungal-type protein kinase" evidence="1">
    <location>
        <begin position="1"/>
        <end position="46"/>
    </location>
</feature>
<dbReference type="Proteomes" id="UP000823399">
    <property type="component" value="Unassembled WGS sequence"/>
</dbReference>
<reference evidence="2" key="1">
    <citation type="journal article" date="2020" name="New Phytol.">
        <title>Comparative genomics reveals dynamic genome evolution in host specialist ectomycorrhizal fungi.</title>
        <authorList>
            <person name="Lofgren L.A."/>
            <person name="Nguyen N.H."/>
            <person name="Vilgalys R."/>
            <person name="Ruytinx J."/>
            <person name="Liao H.L."/>
            <person name="Branco S."/>
            <person name="Kuo A."/>
            <person name="LaButti K."/>
            <person name="Lipzen A."/>
            <person name="Andreopoulos W."/>
            <person name="Pangilinan J."/>
            <person name="Riley R."/>
            <person name="Hundley H."/>
            <person name="Na H."/>
            <person name="Barry K."/>
            <person name="Grigoriev I.V."/>
            <person name="Stajich J.E."/>
            <person name="Kennedy P.G."/>
        </authorList>
    </citation>
    <scope>NUCLEOTIDE SEQUENCE</scope>
    <source>
        <strain evidence="2">FC423</strain>
    </source>
</reference>
<comment type="caution">
    <text evidence="2">The sequence shown here is derived from an EMBL/GenBank/DDBJ whole genome shotgun (WGS) entry which is preliminary data.</text>
</comment>
<evidence type="ECO:0000313" key="2">
    <source>
        <dbReference type="EMBL" id="KAG2094410.1"/>
    </source>
</evidence>
<feature type="non-terminal residue" evidence="2">
    <location>
        <position position="1"/>
    </location>
</feature>
<keyword evidence="3" id="KW-1185">Reference proteome</keyword>
<name>A0A9P7JP21_9AGAM</name>
<dbReference type="GeneID" id="64694088"/>
<evidence type="ECO:0000313" key="3">
    <source>
        <dbReference type="Proteomes" id="UP000823399"/>
    </source>
</evidence>
<dbReference type="OrthoDB" id="5569250at2759"/>
<sequence length="90" mass="9873">GILHRDCSLNNSMIEDDGNRSHGTLIDWEFAVFIAQGQKYARGGTVSLIFSKACIHLLISTIRAQCLSCRDHSCSSSQRLLIASQHLNAA</sequence>
<accession>A0A9P7JP21</accession>
<dbReference type="EMBL" id="JABBWM010000079">
    <property type="protein sequence ID" value="KAG2094410.1"/>
    <property type="molecule type" value="Genomic_DNA"/>
</dbReference>
<organism evidence="2 3">
    <name type="scientific">Suillus discolor</name>
    <dbReference type="NCBI Taxonomy" id="1912936"/>
    <lineage>
        <taxon>Eukaryota</taxon>
        <taxon>Fungi</taxon>
        <taxon>Dikarya</taxon>
        <taxon>Basidiomycota</taxon>
        <taxon>Agaricomycotina</taxon>
        <taxon>Agaricomycetes</taxon>
        <taxon>Agaricomycetidae</taxon>
        <taxon>Boletales</taxon>
        <taxon>Suillineae</taxon>
        <taxon>Suillaceae</taxon>
        <taxon>Suillus</taxon>
    </lineage>
</organism>
<dbReference type="RefSeq" id="XP_041287530.1">
    <property type="nucleotide sequence ID" value="XM_041431829.1"/>
</dbReference>
<dbReference type="InterPro" id="IPR040976">
    <property type="entry name" value="Pkinase_fungal"/>
</dbReference>